<feature type="domain" description="Cyclic nucleotide-binding" evidence="11">
    <location>
        <begin position="470"/>
        <end position="593"/>
    </location>
</feature>
<dbReference type="EMBL" id="LN830708">
    <property type="protein sequence ID" value="CFW94217.1"/>
    <property type="molecule type" value="mRNA"/>
</dbReference>
<dbReference type="Gene3D" id="1.10.287.630">
    <property type="entry name" value="Helix hairpin bin"/>
    <property type="match status" value="1"/>
</dbReference>
<evidence type="ECO:0000256" key="9">
    <source>
        <dbReference type="SAM" id="MobiDB-lite"/>
    </source>
</evidence>
<dbReference type="InterPro" id="IPR000595">
    <property type="entry name" value="cNMP-bd_dom"/>
</dbReference>
<dbReference type="Pfam" id="PF00027">
    <property type="entry name" value="cNMP_binding"/>
    <property type="match status" value="1"/>
</dbReference>
<dbReference type="FunFam" id="1.10.287.630:FF:000001">
    <property type="entry name" value="Cyclic nucleotide-gated channel alpha 3"/>
    <property type="match status" value="1"/>
</dbReference>
<keyword evidence="2" id="KW-0813">Transport</keyword>
<evidence type="ECO:0000256" key="7">
    <source>
        <dbReference type="ARBA" id="ARBA00023286"/>
    </source>
</evidence>
<evidence type="ECO:0000259" key="11">
    <source>
        <dbReference type="PROSITE" id="PS50042"/>
    </source>
</evidence>
<evidence type="ECO:0000256" key="6">
    <source>
        <dbReference type="ARBA" id="ARBA00023136"/>
    </source>
</evidence>
<comment type="subcellular location">
    <subcellularLocation>
        <location evidence="1">Membrane</location>
        <topology evidence="1">Multi-pass membrane protein</topology>
    </subcellularLocation>
</comment>
<dbReference type="Pfam" id="PF00520">
    <property type="entry name" value="Ion_trans"/>
    <property type="match status" value="1"/>
</dbReference>
<evidence type="ECO:0000313" key="12">
    <source>
        <dbReference type="EMBL" id="CFW94217.1"/>
    </source>
</evidence>
<dbReference type="GO" id="GO:0030553">
    <property type="term" value="F:cGMP binding"/>
    <property type="evidence" value="ECO:0007669"/>
    <property type="project" value="TreeGrafter"/>
</dbReference>
<dbReference type="InterPro" id="IPR032406">
    <property type="entry name" value="CLZ_dom"/>
</dbReference>
<dbReference type="FunFam" id="1.10.287.70:FF:000030">
    <property type="entry name" value="Cyclic nucleotide-gated channel alpha 3"/>
    <property type="match status" value="1"/>
</dbReference>
<dbReference type="FunFam" id="2.60.120.10:FF:000002">
    <property type="entry name" value="Cyclic nucleotide gated channel alpha 1a"/>
    <property type="match status" value="1"/>
</dbReference>
<feature type="compositionally biased region" description="Basic and acidic residues" evidence="9">
    <location>
        <begin position="676"/>
        <end position="687"/>
    </location>
</feature>
<dbReference type="PROSITE" id="PS00888">
    <property type="entry name" value="CNMP_BINDING_1"/>
    <property type="match status" value="1"/>
</dbReference>
<protein>
    <submittedName>
        <fullName evidence="12">Eka-cGMP gated channel alpha 5 protein</fullName>
    </submittedName>
</protein>
<dbReference type="SUPFAM" id="SSF51206">
    <property type="entry name" value="cAMP-binding domain-like"/>
    <property type="match status" value="1"/>
</dbReference>
<keyword evidence="7" id="KW-1071">Ligand-gated ion channel</keyword>
<keyword evidence="6 10" id="KW-0472">Membrane</keyword>
<dbReference type="Gene3D" id="1.20.5.300">
    <property type="match status" value="1"/>
</dbReference>
<evidence type="ECO:0000256" key="3">
    <source>
        <dbReference type="ARBA" id="ARBA00022692"/>
    </source>
</evidence>
<dbReference type="PANTHER" id="PTHR45638">
    <property type="entry name" value="CYCLIC NUCLEOTIDE-GATED CATION CHANNEL SUBUNIT A"/>
    <property type="match status" value="1"/>
</dbReference>
<dbReference type="InterPro" id="IPR005821">
    <property type="entry name" value="Ion_trans_dom"/>
</dbReference>
<dbReference type="GO" id="GO:0017071">
    <property type="term" value="C:intracellular cyclic nucleotide activated cation channel complex"/>
    <property type="evidence" value="ECO:0007669"/>
    <property type="project" value="TreeGrafter"/>
</dbReference>
<evidence type="ECO:0000256" key="4">
    <source>
        <dbReference type="ARBA" id="ARBA00022989"/>
    </source>
</evidence>
<keyword evidence="3 10" id="KW-0812">Transmembrane</keyword>
<dbReference type="InterPro" id="IPR018488">
    <property type="entry name" value="cNMP-bd_CS"/>
</dbReference>
<feature type="transmembrane region" description="Helical" evidence="10">
    <location>
        <begin position="156"/>
        <end position="180"/>
    </location>
</feature>
<sequence>MASTSKETDLLSPPGKKATHLTISRTPSPNPALLQQPNDEDLDNMENGRLSQDVSEHDDACSEIIRVEQQAVEEERRHDTTLGKLVRTLQVIKAWAGDKPESKLPRRPDSFLEKFAMGGQGTNAGSQPPQVDQVKAKVSVISNKRTWVLDPSESLYYRWLLVITIAVLYNILMIICRAVYHELQERFVNMWLVLDYLSDFIYICDMVVRARTGCLEQGLLVHDTKKLLKNYASDWHSTIDLLSILPTDLIYFTQGVNYPIVRINRILRYNRMSEFIDRTETQTNFPNALRIASLVMNILIIIHWNACAYFAFSTFLGLGSDRWVYNNSDFRYNDSLTHKYIYSFYWSTLILTTIGQLPQPYKNEEYLFQVIDFLIGVLIFATIVGNIGSMITSMDTGRTEFQNSMDSVKQYMAFRRVSKELERRVIKWFDYLWVNKQSLDEESVLSSLPDKLKAEIAIHVHMDTLKKIAIFQDAEPGLLVELVLKLKLQIFSPGDYICRKGDIGKEMYIVKRGQLSVVADDGHTIFATLGVGTVFGELSLLNITGQKTGNRRTANVRSNGYSDLFCLSKRDLWDALAEYPEAKKALIARAKQILIKDGLLDEEAARRDELKRQLMEKKVERLLSDLDYLQTRFAHLLAEYSSSHLMLNQRLQKLEKKKKRKLSRRSTVGEKSSVSSRDKKERRKESV</sequence>
<dbReference type="PROSITE" id="PS00889">
    <property type="entry name" value="CNMP_BINDING_2"/>
    <property type="match status" value="1"/>
</dbReference>
<reference evidence="12" key="1">
    <citation type="submission" date="2015-03" db="EMBL/GenBank/DDBJ databases">
        <title>Different light-mediated pathways in the principle and secondary eyes of a spider and the eyes of an onychophoran.</title>
        <authorList>
            <person name="Samadi L."/>
            <person name="Schmid A."/>
            <person name="Eriksson B.J."/>
        </authorList>
    </citation>
    <scope>NUCLEOTIDE SEQUENCE</scope>
    <source>
        <strain evidence="12">Ek4</strain>
    </source>
</reference>
<dbReference type="AlphaFoldDB" id="A0A0F7VKH1"/>
<dbReference type="InterPro" id="IPR014710">
    <property type="entry name" value="RmlC-like_jellyroll"/>
</dbReference>
<evidence type="ECO:0000256" key="1">
    <source>
        <dbReference type="ARBA" id="ARBA00004141"/>
    </source>
</evidence>
<dbReference type="GO" id="GO:0005222">
    <property type="term" value="F:intracellularly cAMP-activated cation channel activity"/>
    <property type="evidence" value="ECO:0007669"/>
    <property type="project" value="TreeGrafter"/>
</dbReference>
<feature type="region of interest" description="Disordered" evidence="9">
    <location>
        <begin position="655"/>
        <end position="687"/>
    </location>
</feature>
<keyword evidence="4 10" id="KW-1133">Transmembrane helix</keyword>
<dbReference type="Pfam" id="PF16526">
    <property type="entry name" value="CLZ"/>
    <property type="match status" value="1"/>
</dbReference>
<feature type="region of interest" description="Disordered" evidence="9">
    <location>
        <begin position="1"/>
        <end position="58"/>
    </location>
</feature>
<feature type="compositionally biased region" description="Basic residues" evidence="9">
    <location>
        <begin position="655"/>
        <end position="664"/>
    </location>
</feature>
<evidence type="ECO:0000256" key="5">
    <source>
        <dbReference type="ARBA" id="ARBA00023065"/>
    </source>
</evidence>
<evidence type="ECO:0000256" key="2">
    <source>
        <dbReference type="ARBA" id="ARBA00022448"/>
    </source>
</evidence>
<gene>
    <name evidence="12" type="primary">Eka-cGMP gated channel alpha 5</name>
</gene>
<dbReference type="PROSITE" id="PS50042">
    <property type="entry name" value="CNMP_BINDING_3"/>
    <property type="match status" value="1"/>
</dbReference>
<accession>A0A0F7VKH1</accession>
<dbReference type="GO" id="GO:0005223">
    <property type="term" value="F:intracellularly cGMP-activated cation channel activity"/>
    <property type="evidence" value="ECO:0007669"/>
    <property type="project" value="TreeGrafter"/>
</dbReference>
<dbReference type="PANTHER" id="PTHR45638:SF11">
    <property type="entry name" value="CYCLIC NUCLEOTIDE-GATED CATION CHANNEL SUBUNIT A"/>
    <property type="match status" value="1"/>
</dbReference>
<organism evidence="12">
    <name type="scientific">Euperipatoides kanangrensis</name>
    <dbReference type="NCBI Taxonomy" id="488523"/>
    <lineage>
        <taxon>Eukaryota</taxon>
        <taxon>Metazoa</taxon>
        <taxon>Ecdysozoa</taxon>
        <taxon>Onychophora</taxon>
        <taxon>Udeonychophora</taxon>
        <taxon>Euonychophora</taxon>
        <taxon>Peripatopsidae</taxon>
        <taxon>Euperipatoides</taxon>
    </lineage>
</organism>
<evidence type="ECO:0000256" key="10">
    <source>
        <dbReference type="SAM" id="Phobius"/>
    </source>
</evidence>
<feature type="transmembrane region" description="Helical" evidence="10">
    <location>
        <begin position="340"/>
        <end position="358"/>
    </location>
</feature>
<name>A0A0F7VKH1_9BILA</name>
<dbReference type="Gene3D" id="2.60.120.10">
    <property type="entry name" value="Jelly Rolls"/>
    <property type="match status" value="1"/>
</dbReference>
<dbReference type="SUPFAM" id="SSF81324">
    <property type="entry name" value="Voltage-gated potassium channels"/>
    <property type="match status" value="1"/>
</dbReference>
<evidence type="ECO:0000256" key="8">
    <source>
        <dbReference type="ARBA" id="ARBA00023303"/>
    </source>
</evidence>
<dbReference type="InterPro" id="IPR050866">
    <property type="entry name" value="CNG_cation_channel"/>
</dbReference>
<feature type="transmembrane region" description="Helical" evidence="10">
    <location>
        <begin position="370"/>
        <end position="391"/>
    </location>
</feature>
<dbReference type="GO" id="GO:0005886">
    <property type="term" value="C:plasma membrane"/>
    <property type="evidence" value="ECO:0007669"/>
    <property type="project" value="TreeGrafter"/>
</dbReference>
<keyword evidence="5" id="KW-0406">Ion transport</keyword>
<dbReference type="SMART" id="SM00100">
    <property type="entry name" value="cNMP"/>
    <property type="match status" value="1"/>
</dbReference>
<dbReference type="InterPro" id="IPR018490">
    <property type="entry name" value="cNMP-bd_dom_sf"/>
</dbReference>
<dbReference type="GO" id="GO:0044877">
    <property type="term" value="F:protein-containing complex binding"/>
    <property type="evidence" value="ECO:0007669"/>
    <property type="project" value="TreeGrafter"/>
</dbReference>
<feature type="transmembrane region" description="Helical" evidence="10">
    <location>
        <begin position="294"/>
        <end position="320"/>
    </location>
</feature>
<feature type="compositionally biased region" description="Polar residues" evidence="9">
    <location>
        <begin position="21"/>
        <end position="37"/>
    </location>
</feature>
<proteinExistence type="evidence at transcript level"/>
<keyword evidence="8" id="KW-0407">Ion channel</keyword>
<dbReference type="CDD" id="cd00038">
    <property type="entry name" value="CAP_ED"/>
    <property type="match status" value="1"/>
</dbReference>
<dbReference type="Gene3D" id="1.10.287.70">
    <property type="match status" value="1"/>
</dbReference>